<dbReference type="Proteomes" id="UP001600943">
    <property type="component" value="Unassembled WGS sequence"/>
</dbReference>
<proteinExistence type="predicted"/>
<organism evidence="3 4">
    <name type="scientific">Blautia hominis</name>
    <dbReference type="NCBI Taxonomy" id="2025493"/>
    <lineage>
        <taxon>Bacteria</taxon>
        <taxon>Bacillati</taxon>
        <taxon>Bacillota</taxon>
        <taxon>Clostridia</taxon>
        <taxon>Lachnospirales</taxon>
        <taxon>Lachnospiraceae</taxon>
        <taxon>Blautia</taxon>
    </lineage>
</organism>
<evidence type="ECO:0000313" key="4">
    <source>
        <dbReference type="Proteomes" id="UP001600943"/>
    </source>
</evidence>
<comment type="caution">
    <text evidence="3">The sequence shown here is derived from an EMBL/GenBank/DDBJ whole genome shotgun (WGS) entry which is preliminary data.</text>
</comment>
<feature type="transmembrane region" description="Helical" evidence="2">
    <location>
        <begin position="67"/>
        <end position="91"/>
    </location>
</feature>
<feature type="region of interest" description="Disordered" evidence="1">
    <location>
        <begin position="101"/>
        <end position="183"/>
    </location>
</feature>
<feature type="compositionally biased region" description="Low complexity" evidence="1">
    <location>
        <begin position="117"/>
        <end position="134"/>
    </location>
</feature>
<keyword evidence="4" id="KW-1185">Reference proteome</keyword>
<feature type="compositionally biased region" description="Polar residues" evidence="1">
    <location>
        <begin position="152"/>
        <end position="164"/>
    </location>
</feature>
<evidence type="ECO:0000313" key="3">
    <source>
        <dbReference type="EMBL" id="GAA6410196.1"/>
    </source>
</evidence>
<evidence type="ECO:0000256" key="1">
    <source>
        <dbReference type="SAM" id="MobiDB-lite"/>
    </source>
</evidence>
<dbReference type="EMBL" id="BAABYW010000001">
    <property type="protein sequence ID" value="GAA6410196.1"/>
    <property type="molecule type" value="Genomic_DNA"/>
</dbReference>
<gene>
    <name evidence="3" type="ORF">K040078D81_43130</name>
</gene>
<protein>
    <submittedName>
        <fullName evidence="3">Uncharacterized protein</fullName>
    </submittedName>
</protein>
<name>A0ABQ0BFK0_9FIRM</name>
<keyword evidence="2" id="KW-0472">Membrane</keyword>
<keyword evidence="2" id="KW-0812">Transmembrane</keyword>
<accession>A0ABQ0BFK0</accession>
<feature type="compositionally biased region" description="Basic and acidic residues" evidence="1">
    <location>
        <begin position="138"/>
        <end position="149"/>
    </location>
</feature>
<keyword evidence="2" id="KW-1133">Transmembrane helix</keyword>
<evidence type="ECO:0000256" key="2">
    <source>
        <dbReference type="SAM" id="Phobius"/>
    </source>
</evidence>
<sequence>MSDAEIGQMRNGLGLSGNQLERYQTQRSIVIKKQADLVNCSALGSLAIEKGFETTVDKLLKELLKKAAGAVGGALGGAAAISGGIVIGMLLSTEEVGESKEELDEFVKEQEKKKENGGNSSNNKNGSGQNGESSVNSNKKDENNSDHMLGENGTQITSKTTWQKGKTERIDVENPSPGQRPGQIHYHDANNNKFYYDAKNNVFYNQKTGELASKVIQKLLKNKEFKKGIDKALEILGEKND</sequence>
<reference evidence="3 4" key="1">
    <citation type="submission" date="2024-04" db="EMBL/GenBank/DDBJ databases">
        <title>Defined microbial consortia suppress multidrug-resistant proinflammatory Enterobacteriaceae via ecological control.</title>
        <authorList>
            <person name="Furuichi M."/>
            <person name="Kawaguchi T."/>
            <person name="Pust M."/>
            <person name="Yasuma K."/>
            <person name="Plichta D."/>
            <person name="Hasegawa N."/>
            <person name="Ohya T."/>
            <person name="Bhattarai S."/>
            <person name="Sasajima S."/>
            <person name="Aoto Y."/>
            <person name="Tuganbaev T."/>
            <person name="Yaginuma M."/>
            <person name="Ueda M."/>
            <person name="Okahashi N."/>
            <person name="Amafuji K."/>
            <person name="Kiridooshi Y."/>
            <person name="Sugita K."/>
            <person name="Strazar M."/>
            <person name="Skelly A."/>
            <person name="Suda W."/>
            <person name="Hattori M."/>
            <person name="Nakamoto N."/>
            <person name="Caballero S."/>
            <person name="Norman J."/>
            <person name="Olle B."/>
            <person name="Tanoue T."/>
            <person name="Arita M."/>
            <person name="Bucci V."/>
            <person name="Atarashi K."/>
            <person name="Xavier R."/>
            <person name="Honda K."/>
        </authorList>
    </citation>
    <scope>NUCLEOTIDE SEQUENCE [LARGE SCALE GENOMIC DNA]</scope>
    <source>
        <strain evidence="4">k04-0078-D8-1</strain>
    </source>
</reference>
<feature type="compositionally biased region" description="Basic and acidic residues" evidence="1">
    <location>
        <begin position="101"/>
        <end position="116"/>
    </location>
</feature>
<dbReference type="RefSeq" id="WP_390408440.1">
    <property type="nucleotide sequence ID" value="NZ_BAABYW010000001.1"/>
</dbReference>